<name>A0ABQ4FNE9_9ACTN</name>
<dbReference type="Proteomes" id="UP000651728">
    <property type="component" value="Unassembled WGS sequence"/>
</dbReference>
<comment type="caution">
    <text evidence="1">The sequence shown here is derived from an EMBL/GenBank/DDBJ whole genome shotgun (WGS) entry which is preliminary data.</text>
</comment>
<dbReference type="Pfam" id="PF19953">
    <property type="entry name" value="EACC1"/>
    <property type="match status" value="1"/>
</dbReference>
<dbReference type="InterPro" id="IPR045428">
    <property type="entry name" value="EACC1"/>
</dbReference>
<dbReference type="RefSeq" id="WP_239101778.1">
    <property type="nucleotide sequence ID" value="NZ_BAABEJ010000023.1"/>
</dbReference>
<accession>A0ABQ4FNE9</accession>
<gene>
    <name evidence="1" type="ORF">Mam01_64510</name>
</gene>
<keyword evidence="2" id="KW-1185">Reference proteome</keyword>
<sequence>MEARISFPGYQEVSHLESLNDWLKGEHSLAGRVRLDGPAPRPGELGAPMDAVVIALGSGGALSVLASSLKTWLSQPRRSDIRIRIESDNGRNIEIDAKRIDQDQIETLLKQTLHPGE</sequence>
<protein>
    <submittedName>
        <fullName evidence="1">Uncharacterized protein</fullName>
    </submittedName>
</protein>
<reference evidence="1 2" key="1">
    <citation type="submission" date="2021-01" db="EMBL/GenBank/DDBJ databases">
        <title>Whole genome shotgun sequence of Microbispora amethystogenes NBRC 101907.</title>
        <authorList>
            <person name="Komaki H."/>
            <person name="Tamura T."/>
        </authorList>
    </citation>
    <scope>NUCLEOTIDE SEQUENCE [LARGE SCALE GENOMIC DNA]</scope>
    <source>
        <strain evidence="1 2">NBRC 101907</strain>
    </source>
</reference>
<proteinExistence type="predicted"/>
<dbReference type="EMBL" id="BOOB01000058">
    <property type="protein sequence ID" value="GIH36287.1"/>
    <property type="molecule type" value="Genomic_DNA"/>
</dbReference>
<evidence type="ECO:0000313" key="1">
    <source>
        <dbReference type="EMBL" id="GIH36287.1"/>
    </source>
</evidence>
<organism evidence="1 2">
    <name type="scientific">Microbispora amethystogenes</name>
    <dbReference type="NCBI Taxonomy" id="1427754"/>
    <lineage>
        <taxon>Bacteria</taxon>
        <taxon>Bacillati</taxon>
        <taxon>Actinomycetota</taxon>
        <taxon>Actinomycetes</taxon>
        <taxon>Streptosporangiales</taxon>
        <taxon>Streptosporangiaceae</taxon>
        <taxon>Microbispora</taxon>
    </lineage>
</organism>
<evidence type="ECO:0000313" key="2">
    <source>
        <dbReference type="Proteomes" id="UP000651728"/>
    </source>
</evidence>